<organism evidence="1 2">
    <name type="scientific">Gracilibacillus marinus</name>
    <dbReference type="NCBI Taxonomy" id="630535"/>
    <lineage>
        <taxon>Bacteria</taxon>
        <taxon>Bacillati</taxon>
        <taxon>Bacillota</taxon>
        <taxon>Bacilli</taxon>
        <taxon>Bacillales</taxon>
        <taxon>Bacillaceae</taxon>
        <taxon>Gracilibacillus</taxon>
    </lineage>
</organism>
<proteinExistence type="predicted"/>
<gene>
    <name evidence="1" type="ORF">ACFOZ1_02135</name>
</gene>
<dbReference type="InterPro" id="IPR010461">
    <property type="entry name" value="ComK"/>
</dbReference>
<accession>A0ABV8VSE1</accession>
<protein>
    <submittedName>
        <fullName evidence="1">Competence protein ComK</fullName>
    </submittedName>
</protein>
<comment type="caution">
    <text evidence="1">The sequence shown here is derived from an EMBL/GenBank/DDBJ whole genome shotgun (WGS) entry which is preliminary data.</text>
</comment>
<dbReference type="RefSeq" id="WP_390195326.1">
    <property type="nucleotide sequence ID" value="NZ_JBHSDV010000001.1"/>
</dbReference>
<evidence type="ECO:0000313" key="2">
    <source>
        <dbReference type="Proteomes" id="UP001595880"/>
    </source>
</evidence>
<evidence type="ECO:0000313" key="1">
    <source>
        <dbReference type="EMBL" id="MFC4386599.1"/>
    </source>
</evidence>
<keyword evidence="2" id="KW-1185">Reference proteome</keyword>
<sequence>MYLITPHTLALLPHYSIDHQTKVLETNQSILCKEPPLQLIKLNCLIGGSSYDGRKEAMTYHFGFKQRIPIAIFPQQNLYFFPTKSPEAPDCIWLSLANIRFIKRHENKTNVQFHNGYILTLEQSLYTVRKQHERAGMCKLMYEMGMMRNQTELYAEKGVSTYNY</sequence>
<dbReference type="Pfam" id="PF06338">
    <property type="entry name" value="ComK"/>
    <property type="match status" value="1"/>
</dbReference>
<name>A0ABV8VSE1_9BACI</name>
<reference evidence="2" key="1">
    <citation type="journal article" date="2019" name="Int. J. Syst. Evol. Microbiol.">
        <title>The Global Catalogue of Microorganisms (GCM) 10K type strain sequencing project: providing services to taxonomists for standard genome sequencing and annotation.</title>
        <authorList>
            <consortium name="The Broad Institute Genomics Platform"/>
            <consortium name="The Broad Institute Genome Sequencing Center for Infectious Disease"/>
            <person name="Wu L."/>
            <person name="Ma J."/>
        </authorList>
    </citation>
    <scope>NUCLEOTIDE SEQUENCE [LARGE SCALE GENOMIC DNA]</scope>
    <source>
        <strain evidence="2">KACC 14058</strain>
    </source>
</reference>
<dbReference type="EMBL" id="JBHSDV010000001">
    <property type="protein sequence ID" value="MFC4386599.1"/>
    <property type="molecule type" value="Genomic_DNA"/>
</dbReference>
<dbReference type="Proteomes" id="UP001595880">
    <property type="component" value="Unassembled WGS sequence"/>
</dbReference>